<dbReference type="PANTHER" id="PTHR34251:SF1">
    <property type="entry name" value="LEUCINE, GLUTAMATE AND LYSINE RICH 1"/>
    <property type="match status" value="1"/>
</dbReference>
<dbReference type="GeneID" id="37060207"/>
<feature type="compositionally biased region" description="Acidic residues" evidence="2">
    <location>
        <begin position="203"/>
        <end position="225"/>
    </location>
</feature>
<organism evidence="3 4">
    <name type="scientific">Aspergillus heteromorphus CBS 117.55</name>
    <dbReference type="NCBI Taxonomy" id="1448321"/>
    <lineage>
        <taxon>Eukaryota</taxon>
        <taxon>Fungi</taxon>
        <taxon>Dikarya</taxon>
        <taxon>Ascomycota</taxon>
        <taxon>Pezizomycotina</taxon>
        <taxon>Eurotiomycetes</taxon>
        <taxon>Eurotiomycetidae</taxon>
        <taxon>Eurotiales</taxon>
        <taxon>Aspergillaceae</taxon>
        <taxon>Aspergillus</taxon>
        <taxon>Aspergillus subgen. Circumdati</taxon>
    </lineage>
</organism>
<feature type="coiled-coil region" evidence="1">
    <location>
        <begin position="689"/>
        <end position="892"/>
    </location>
</feature>
<evidence type="ECO:0000256" key="2">
    <source>
        <dbReference type="SAM" id="MobiDB-lite"/>
    </source>
</evidence>
<feature type="compositionally biased region" description="Basic residues" evidence="2">
    <location>
        <begin position="1"/>
        <end position="18"/>
    </location>
</feature>
<feature type="compositionally biased region" description="Low complexity" evidence="2">
    <location>
        <begin position="119"/>
        <end position="153"/>
    </location>
</feature>
<evidence type="ECO:0000313" key="3">
    <source>
        <dbReference type="EMBL" id="PWY71453.1"/>
    </source>
</evidence>
<reference evidence="3 4" key="1">
    <citation type="submission" date="2016-12" db="EMBL/GenBank/DDBJ databases">
        <title>The genomes of Aspergillus section Nigri reveals drivers in fungal speciation.</title>
        <authorList>
            <consortium name="DOE Joint Genome Institute"/>
            <person name="Vesth T.C."/>
            <person name="Nybo J."/>
            <person name="Theobald S."/>
            <person name="Brandl J."/>
            <person name="Frisvad J.C."/>
            <person name="Nielsen K.F."/>
            <person name="Lyhne E.K."/>
            <person name="Kogle M.E."/>
            <person name="Kuo A."/>
            <person name="Riley R."/>
            <person name="Clum A."/>
            <person name="Nolan M."/>
            <person name="Lipzen A."/>
            <person name="Salamov A."/>
            <person name="Henrissat B."/>
            <person name="Wiebenga A."/>
            <person name="De Vries R.P."/>
            <person name="Grigoriev I.V."/>
            <person name="Mortensen U.H."/>
            <person name="Andersen M.R."/>
            <person name="Baker S.E."/>
        </authorList>
    </citation>
    <scope>NUCLEOTIDE SEQUENCE [LARGE SCALE GENOMIC DNA]</scope>
    <source>
        <strain evidence="3 4">CBS 117.55</strain>
    </source>
</reference>
<feature type="compositionally biased region" description="Low complexity" evidence="2">
    <location>
        <begin position="161"/>
        <end position="174"/>
    </location>
</feature>
<feature type="compositionally biased region" description="Polar residues" evidence="2">
    <location>
        <begin position="445"/>
        <end position="454"/>
    </location>
</feature>
<feature type="compositionally biased region" description="Low complexity" evidence="2">
    <location>
        <begin position="397"/>
        <end position="444"/>
    </location>
</feature>
<keyword evidence="1" id="KW-0175">Coiled coil</keyword>
<dbReference type="VEuPathDB" id="FungiDB:BO70DRAFT_122962"/>
<name>A0A317VAS6_9EURO</name>
<evidence type="ECO:0000313" key="4">
    <source>
        <dbReference type="Proteomes" id="UP000247233"/>
    </source>
</evidence>
<feature type="coiled-coil region" evidence="1">
    <location>
        <begin position="926"/>
        <end position="992"/>
    </location>
</feature>
<dbReference type="RefSeq" id="XP_025396152.1">
    <property type="nucleotide sequence ID" value="XM_025537970.1"/>
</dbReference>
<gene>
    <name evidence="3" type="ORF">BO70DRAFT_122962</name>
</gene>
<dbReference type="EMBL" id="MSFL01000028">
    <property type="protein sequence ID" value="PWY71453.1"/>
    <property type="molecule type" value="Genomic_DNA"/>
</dbReference>
<evidence type="ECO:0000256" key="1">
    <source>
        <dbReference type="SAM" id="Coils"/>
    </source>
</evidence>
<feature type="compositionally biased region" description="Low complexity" evidence="2">
    <location>
        <begin position="68"/>
        <end position="87"/>
    </location>
</feature>
<feature type="region of interest" description="Disordered" evidence="2">
    <location>
        <begin position="1191"/>
        <end position="1213"/>
    </location>
</feature>
<accession>A0A317VAS6</accession>
<feature type="compositionally biased region" description="Low complexity" evidence="2">
    <location>
        <begin position="95"/>
        <end position="111"/>
    </location>
</feature>
<dbReference type="PANTHER" id="PTHR34251">
    <property type="entry name" value="LEUCINE-, GLUTAMATE- AND LYSINE-RICH PROTEIN 1"/>
    <property type="match status" value="1"/>
</dbReference>
<feature type="compositionally biased region" description="Low complexity" evidence="2">
    <location>
        <begin position="36"/>
        <end position="54"/>
    </location>
</feature>
<feature type="region of interest" description="Disordered" evidence="2">
    <location>
        <begin position="1268"/>
        <end position="1312"/>
    </location>
</feature>
<sequence>MAKGGKGKSGSKPKNKKGKNQEASGNQTPQPDPSATEQEQQQQLEQQETPQPELSTSDPEQQLEEQEQQQQPQPETPQPELSTPEPETQLEEQEQQQPETPQQELSTPEQEGQQDPEQEIPQPELSAPEPEQQQVEQQDQEPQTAQPETPTEQAEQEEGLQEQQDIPPEGQQQAQEEEQQPTELEAPVETEVPVESQPTEAEPVFEAEPEVALEPESVPDQDPELEQPQAAVEQDSTVPVAEAQIQPSVNEEGWFDQPASPEIAQSEQPDANDGQDYFEQPLESNLEETGTSEPYAGDTEENHENNQFLDEPTSGAETYEEATVTAPQTPLDLTFTQAPSSVPFEEPQPQPESQFVAASPRSNIGGPVLDSQIPAMSEPVSEEVLAEPTPVSDSFTQQSTPPASKPASPIPQASSPIPRAVSPSFKSLSSAPPSAAATPRAGSPVPQSYSPVQEFTSPVQEAMVLPQNTAWPTPPAASPVFQSASPIAQQYSPVQKVASPARNTVSPVQKHVSPVAKPASPVPKVSSPLAHGHMSPMMSPEAPPQMGTRMAPPPAMTPYPPSYSSPIMSANGYLPQYAYYQPSPNVHPTPRGSIDPGSAASFQALQNLGFANGHGLNGHGLNGKIGIMSPPEHEEPIELLQRIQDAIPDIGRLLSSYKSTKGKLQSREAEFKQMESQHEQALMHKEFYIEALQNQMRKAANESAEESTKLKNTINELRMELGNLEEKRKDLEERLTDTENANSELSQSNAQLEEEVQTLNTNLQEANETYEKDMETAREEKANALASQKQELTEIFEDIKAEDEKAAAEALANRERELLDQQESMKADYEQQKQEMQEAHDALQSDFDSKVTELASTKEELETRTTELADKQKELEDTREAHANELADLRQTHANEIDALTTSHEEKVAAMEKDHSDKQQQWADEKADLETRLSDKIQALDISERENRKLEEDNLSKEKQVQHAVDNMRLTIDNLDKDCDRLRKTLHSLGEATDLKSTKGDSFFLDCFGQLSRLIVSLSKEHFSYLPIDPPKDILAKLPSELPSFLDNTPASRDLRSAYVQHVISKTLTYRIFHPFLFTLGRRYDKADTFFQMLSMDIRRKSVRREAFWRQQTLKAAYTTSDAKQSINVVAAVIVDEIIDQLKHFADPRNLDSLLIGIRKIVKLAAETWRLARVERELILASLPAPDADAVSNDDWDEYGTPKEGSLSSKEDPTRHVILRTFPRITREAAHEDFAGEEEKASPCTYSQGCVLYSDSPVVMARLQELAKKSTDALSGDESPRRGSRDSIRTDGKSPSPRRSPRNDKRSFEVTA</sequence>
<dbReference type="OrthoDB" id="6365728at2759"/>
<proteinExistence type="predicted"/>
<feature type="compositionally biased region" description="Low complexity" evidence="2">
    <location>
        <begin position="339"/>
        <end position="356"/>
    </location>
</feature>
<feature type="compositionally biased region" description="Low complexity" evidence="2">
    <location>
        <begin position="512"/>
        <end position="528"/>
    </location>
</feature>
<feature type="compositionally biased region" description="Basic and acidic residues" evidence="2">
    <location>
        <begin position="1301"/>
        <end position="1312"/>
    </location>
</feature>
<feature type="region of interest" description="Disordered" evidence="2">
    <location>
        <begin position="511"/>
        <end position="548"/>
    </location>
</feature>
<dbReference type="Proteomes" id="UP000247233">
    <property type="component" value="Unassembled WGS sequence"/>
</dbReference>
<feature type="compositionally biased region" description="Polar residues" evidence="2">
    <location>
        <begin position="21"/>
        <end position="35"/>
    </location>
</feature>
<dbReference type="InterPro" id="IPR038799">
    <property type="entry name" value="LEKR1"/>
</dbReference>
<comment type="caution">
    <text evidence="3">The sequence shown here is derived from an EMBL/GenBank/DDBJ whole genome shotgun (WGS) entry which is preliminary data.</text>
</comment>
<evidence type="ECO:0008006" key="5">
    <source>
        <dbReference type="Google" id="ProtNLM"/>
    </source>
</evidence>
<dbReference type="Gene3D" id="1.10.287.1490">
    <property type="match status" value="1"/>
</dbReference>
<feature type="region of interest" description="Disordered" evidence="2">
    <location>
        <begin position="1"/>
        <end position="454"/>
    </location>
</feature>
<dbReference type="STRING" id="1448321.A0A317VAS6"/>
<feature type="compositionally biased region" description="Basic and acidic residues" evidence="2">
    <location>
        <begin position="1278"/>
        <end position="1292"/>
    </location>
</feature>
<keyword evidence="4" id="KW-1185">Reference proteome</keyword>
<protein>
    <recommendedName>
        <fullName evidence="5">RNA polymerase Rpb1 C-terminal repeat domain-containing protein</fullName>
    </recommendedName>
</protein>